<dbReference type="AlphaFoldDB" id="A0A1V2GCY9"/>
<reference evidence="1 2" key="1">
    <citation type="submission" date="2017-01" db="EMBL/GenBank/DDBJ databases">
        <title>Draft genome sequence of an E. coli strain isolated from human, in Amazon, Brazil.</title>
        <authorList>
            <person name="Moura Q."/>
            <person name="Fernandes M.R."/>
            <person name="Cerdeira L."/>
            <person name="Vianello M."/>
            <person name="Souza T.A."/>
            <person name="Ienne S."/>
            <person name="Lincopan N."/>
        </authorList>
    </citation>
    <scope>NUCLEOTIDE SEQUENCE [LARGE SCALE GENOMIC DNA]</scope>
    <source>
        <strain evidence="1 2">ICBEcBL-II-13</strain>
    </source>
</reference>
<organism evidence="1 2">
    <name type="scientific">Escherichia coli</name>
    <dbReference type="NCBI Taxonomy" id="562"/>
    <lineage>
        <taxon>Bacteria</taxon>
        <taxon>Pseudomonadati</taxon>
        <taxon>Pseudomonadota</taxon>
        <taxon>Gammaproteobacteria</taxon>
        <taxon>Enterobacterales</taxon>
        <taxon>Enterobacteriaceae</taxon>
        <taxon>Escherichia</taxon>
    </lineage>
</organism>
<dbReference type="EMBL" id="MTPS01000331">
    <property type="protein sequence ID" value="ONG32970.1"/>
    <property type="molecule type" value="Genomic_DNA"/>
</dbReference>
<evidence type="ECO:0000313" key="2">
    <source>
        <dbReference type="Proteomes" id="UP000188967"/>
    </source>
</evidence>
<protein>
    <submittedName>
        <fullName evidence="1">Uncharacterized protein</fullName>
    </submittedName>
</protein>
<proteinExistence type="predicted"/>
<comment type="caution">
    <text evidence="1">The sequence shown here is derived from an EMBL/GenBank/DDBJ whole genome shotgun (WGS) entry which is preliminary data.</text>
</comment>
<sequence length="93" mass="10687">MVALKFILLLYCFQVFFGAPNIWLIYNCEFNIMLTHSLIQYLTLPATPPPPVALAAGVRFIHKARLYEREIKDSLSPITRIVTVCAQRQDAQY</sequence>
<name>A0A1V2GCY9_ECOLX</name>
<accession>A0A1V2GCY9</accession>
<gene>
    <name evidence="1" type="ORF">BXT93_18935</name>
</gene>
<dbReference type="Proteomes" id="UP000188967">
    <property type="component" value="Unassembled WGS sequence"/>
</dbReference>
<evidence type="ECO:0000313" key="1">
    <source>
        <dbReference type="EMBL" id="ONG32970.1"/>
    </source>
</evidence>